<proteinExistence type="predicted"/>
<gene>
    <name evidence="2" type="ORF">AYP45_18335</name>
</gene>
<dbReference type="InterPro" id="IPR019734">
    <property type="entry name" value="TPR_rpt"/>
</dbReference>
<dbReference type="PROSITE" id="PS50005">
    <property type="entry name" value="TPR"/>
    <property type="match status" value="1"/>
</dbReference>
<organism evidence="2 3">
    <name type="scientific">Candidatus Brocadia carolinensis</name>
    <dbReference type="NCBI Taxonomy" id="1004156"/>
    <lineage>
        <taxon>Bacteria</taxon>
        <taxon>Pseudomonadati</taxon>
        <taxon>Planctomycetota</taxon>
        <taxon>Candidatus Brocadiia</taxon>
        <taxon>Candidatus Brocadiales</taxon>
        <taxon>Candidatus Brocadiaceae</taxon>
        <taxon>Candidatus Brocadia</taxon>
    </lineage>
</organism>
<comment type="caution">
    <text evidence="2">The sequence shown here is derived from an EMBL/GenBank/DDBJ whole genome shotgun (WGS) entry which is preliminary data.</text>
</comment>
<dbReference type="AlphaFoldDB" id="A0A1V4ANZ3"/>
<protein>
    <submittedName>
        <fullName evidence="2">Uncharacterized protein</fullName>
    </submittedName>
</protein>
<name>A0A1V4ANZ3_9BACT</name>
<sequence length="95" mass="10748">MADNAIKILKRAIEINPKYSTLHLVLARVYEQKGSLDDAMYEYSMVLELNPETIDVHNALGALYEKKGMTEEARKSFAQYEKLMGISKGSQPKNP</sequence>
<dbReference type="Pfam" id="PF14559">
    <property type="entry name" value="TPR_19"/>
    <property type="match status" value="1"/>
</dbReference>
<feature type="repeat" description="TPR" evidence="1">
    <location>
        <begin position="20"/>
        <end position="53"/>
    </location>
</feature>
<evidence type="ECO:0000256" key="1">
    <source>
        <dbReference type="PROSITE-ProRule" id="PRU00339"/>
    </source>
</evidence>
<keyword evidence="1" id="KW-0802">TPR repeat</keyword>
<dbReference type="STRING" id="1004156.AYP45_18335"/>
<dbReference type="Proteomes" id="UP000189681">
    <property type="component" value="Unassembled WGS sequence"/>
</dbReference>
<dbReference type="EMBL" id="AYTS01000209">
    <property type="protein sequence ID" value="OOP54823.1"/>
    <property type="molecule type" value="Genomic_DNA"/>
</dbReference>
<evidence type="ECO:0000313" key="2">
    <source>
        <dbReference type="EMBL" id="OOP54823.1"/>
    </source>
</evidence>
<accession>A0A1V4ANZ3</accession>
<dbReference type="SUPFAM" id="SSF48452">
    <property type="entry name" value="TPR-like"/>
    <property type="match status" value="1"/>
</dbReference>
<dbReference type="InterPro" id="IPR011990">
    <property type="entry name" value="TPR-like_helical_dom_sf"/>
</dbReference>
<evidence type="ECO:0000313" key="3">
    <source>
        <dbReference type="Proteomes" id="UP000189681"/>
    </source>
</evidence>
<dbReference type="Gene3D" id="1.25.40.10">
    <property type="entry name" value="Tetratricopeptide repeat domain"/>
    <property type="match status" value="1"/>
</dbReference>
<reference evidence="2 3" key="1">
    <citation type="journal article" date="2017" name="Water Res.">
        <title>Discovery and metagenomic analysis of an anammox bacterial enrichment related to Candidatus "Brocadia caroliniensis" in a full-scale glycerol-fed nitritation-denitritation separate centrate treatment process.</title>
        <authorList>
            <person name="Park H."/>
            <person name="Brotto A.C."/>
            <person name="van Loosdrecht M.C."/>
            <person name="Chandran K."/>
        </authorList>
    </citation>
    <scope>NUCLEOTIDE SEQUENCE [LARGE SCALE GENOMIC DNA]</scope>
    <source>
        <strain evidence="2">26THWARD</strain>
    </source>
</reference>